<keyword evidence="3" id="KW-0732">Signal</keyword>
<dbReference type="FunFam" id="3.50.30.30:FF:000005">
    <property type="entry name" value="subtilisin-like protease SBT1.5"/>
    <property type="match status" value="1"/>
</dbReference>
<dbReference type="Gene3D" id="3.40.50.200">
    <property type="entry name" value="Peptidase S8/S53 domain"/>
    <property type="match status" value="1"/>
</dbReference>
<dbReference type="EMBL" id="HG996469">
    <property type="protein sequence ID" value="CAG1842038.1"/>
    <property type="molecule type" value="Genomic_DNA"/>
</dbReference>
<dbReference type="InterPro" id="IPR037045">
    <property type="entry name" value="S8pro/Inhibitor_I9_sf"/>
</dbReference>
<gene>
    <name evidence="12" type="ORF">GSMUA_118330.1</name>
</gene>
<keyword evidence="2 7" id="KW-0645">Protease</keyword>
<feature type="domain" description="Peptidase S8/S53" evidence="8">
    <location>
        <begin position="162"/>
        <end position="623"/>
    </location>
</feature>
<dbReference type="PROSITE" id="PS51892">
    <property type="entry name" value="SUBTILASE"/>
    <property type="match status" value="1"/>
</dbReference>
<dbReference type="Gene3D" id="3.50.30.30">
    <property type="match status" value="1"/>
</dbReference>
<dbReference type="PROSITE" id="PS00138">
    <property type="entry name" value="SUBTILASE_SER"/>
    <property type="match status" value="1"/>
</dbReference>
<feature type="active site" description="Charge relay system" evidence="6 7">
    <location>
        <position position="577"/>
    </location>
</feature>
<feature type="domain" description="PA" evidence="9">
    <location>
        <begin position="418"/>
        <end position="492"/>
    </location>
</feature>
<dbReference type="InterPro" id="IPR015500">
    <property type="entry name" value="Peptidase_S8_subtilisin-rel"/>
</dbReference>
<dbReference type="AlphaFoldDB" id="A0A8D7F643"/>
<dbReference type="SUPFAM" id="SSF52743">
    <property type="entry name" value="Subtilisin-like"/>
    <property type="match status" value="1"/>
</dbReference>
<dbReference type="InterPro" id="IPR034197">
    <property type="entry name" value="Peptidases_S8_3"/>
</dbReference>
<dbReference type="Gene3D" id="3.30.70.80">
    <property type="entry name" value="Peptidase S8 propeptide/proteinase inhibitor I9"/>
    <property type="match status" value="1"/>
</dbReference>
<dbReference type="Pfam" id="PF05922">
    <property type="entry name" value="Inhibitor_I9"/>
    <property type="match status" value="1"/>
</dbReference>
<dbReference type="GO" id="GO:0006508">
    <property type="term" value="P:proteolysis"/>
    <property type="evidence" value="ECO:0007669"/>
    <property type="project" value="UniProtKB-KW"/>
</dbReference>
<protein>
    <submittedName>
        <fullName evidence="12">(wild Malaysian banana) hypothetical protein</fullName>
    </submittedName>
</protein>
<dbReference type="Gene3D" id="2.60.40.2310">
    <property type="match status" value="1"/>
</dbReference>
<evidence type="ECO:0000313" key="12">
    <source>
        <dbReference type="EMBL" id="CAG1842038.1"/>
    </source>
</evidence>
<evidence type="ECO:0000256" key="2">
    <source>
        <dbReference type="ARBA" id="ARBA00022670"/>
    </source>
</evidence>
<dbReference type="PANTHER" id="PTHR10795">
    <property type="entry name" value="PROPROTEIN CONVERTASE SUBTILISIN/KEXIN"/>
    <property type="match status" value="1"/>
</dbReference>
<evidence type="ECO:0000256" key="3">
    <source>
        <dbReference type="ARBA" id="ARBA00022729"/>
    </source>
</evidence>
<evidence type="ECO:0000256" key="5">
    <source>
        <dbReference type="ARBA" id="ARBA00022825"/>
    </source>
</evidence>
<dbReference type="FunFam" id="3.40.50.200:FF:000006">
    <property type="entry name" value="Subtilisin-like protease SBT1.5"/>
    <property type="match status" value="1"/>
</dbReference>
<reference evidence="12" key="1">
    <citation type="submission" date="2021-03" db="EMBL/GenBank/DDBJ databases">
        <authorList>
            <consortium name="Genoscope - CEA"/>
            <person name="William W."/>
        </authorList>
    </citation>
    <scope>NUCLEOTIDE SEQUENCE</scope>
    <source>
        <strain evidence="12">Doubled-haploid Pahang</strain>
    </source>
</reference>
<feature type="active site" description="Charge relay system" evidence="6 7">
    <location>
        <position position="241"/>
    </location>
</feature>
<keyword evidence="4 7" id="KW-0378">Hydrolase</keyword>
<name>A0A8D7F643_MUSAM</name>
<dbReference type="CDD" id="cd04852">
    <property type="entry name" value="Peptidases_S8_3"/>
    <property type="match status" value="1"/>
</dbReference>
<proteinExistence type="inferred from homology"/>
<dbReference type="Pfam" id="PF02225">
    <property type="entry name" value="PA"/>
    <property type="match status" value="1"/>
</dbReference>
<evidence type="ECO:0000259" key="9">
    <source>
        <dbReference type="Pfam" id="PF02225"/>
    </source>
</evidence>
<dbReference type="InterPro" id="IPR003137">
    <property type="entry name" value="PA_domain"/>
</dbReference>
<dbReference type="CDD" id="cd02120">
    <property type="entry name" value="PA_subtilisin_like"/>
    <property type="match status" value="1"/>
</dbReference>
<dbReference type="InterPro" id="IPR010259">
    <property type="entry name" value="S8pro/Inhibitor_I9"/>
</dbReference>
<evidence type="ECO:0000256" key="4">
    <source>
        <dbReference type="ARBA" id="ARBA00022801"/>
    </source>
</evidence>
<dbReference type="InterPro" id="IPR041469">
    <property type="entry name" value="Subtilisin-like_FN3"/>
</dbReference>
<dbReference type="GO" id="GO:0004252">
    <property type="term" value="F:serine-type endopeptidase activity"/>
    <property type="evidence" value="ECO:0007669"/>
    <property type="project" value="UniProtKB-UniRule"/>
</dbReference>
<dbReference type="InterPro" id="IPR023828">
    <property type="entry name" value="Peptidase_S8_Ser-AS"/>
</dbReference>
<dbReference type="InterPro" id="IPR036852">
    <property type="entry name" value="Peptidase_S8/S53_dom_sf"/>
</dbReference>
<evidence type="ECO:0000259" key="10">
    <source>
        <dbReference type="Pfam" id="PF05922"/>
    </source>
</evidence>
<feature type="domain" description="Inhibitor I9" evidence="10">
    <location>
        <begin position="51"/>
        <end position="136"/>
    </location>
</feature>
<evidence type="ECO:0000256" key="6">
    <source>
        <dbReference type="PIRSR" id="PIRSR615500-1"/>
    </source>
</evidence>
<feature type="domain" description="Subtilisin-like protease fibronectin type-III" evidence="11">
    <location>
        <begin position="689"/>
        <end position="785"/>
    </location>
</feature>
<keyword evidence="5 7" id="KW-0720">Serine protease</keyword>
<dbReference type="PRINTS" id="PR00723">
    <property type="entry name" value="SUBTILISIN"/>
</dbReference>
<accession>A0A8D7F643</accession>
<dbReference type="Pfam" id="PF17766">
    <property type="entry name" value="fn3_6"/>
    <property type="match status" value="1"/>
</dbReference>
<dbReference type="FunFam" id="2.60.40.2310:FF:000001">
    <property type="entry name" value="Subtilisin-like protease SBT1.5"/>
    <property type="match status" value="1"/>
</dbReference>
<dbReference type="InterPro" id="IPR045051">
    <property type="entry name" value="SBT"/>
</dbReference>
<feature type="active site" description="Charge relay system" evidence="6 7">
    <location>
        <position position="171"/>
    </location>
</feature>
<sequence length="789" mass="85522">MAGRNSTLLLLFAFVFFILLLQRPVFATKEAFFWILLPQRLNLFDGLRLAYVVYLGEHSRDPDLSPWEASMRATESHHELLASVLKDKEKVEDAIFYSYTHNINGFAAYLGEEDAMEISKYPGVVSVFPNRGYSLHTTRSWEFLGLERNSETHSAWNKARFGEDVIIANLDSGVWPEHQSFKDDGYGAVPSRWRGICQQGSDQSFSCNRKLIGARYFNKAYRAAAGPLNATFYSPRDYDGHGSHTLSTAAGNFVPGASILGHANGTAKGGSPRARVAAYKVCWPRTFRGECFDADILAAFDAAIHDGVDVLSLSLGGRPSAYFENSLDIGAFHAVKKGITVVCSAGNSGPNNSTVTNVAPWILTVGASTLDRDFPADVVFGNKRVTGKSLSEALTGKKLYPLINSKEANHGNASKEKAELCLPGSLDPAKVKGKIVVCLRGSSAREAKGETVREAGGVGMVLANSGSFGNEIIADVHVLPATHITFSDGLALYSYLNSTKSPLGYIAVHMTKLGAEPAPAMASFSSRGPNTITPGILKPDITAPGVDVLAASTGDVSPTELDFDRRRVAFMLKSGTSMSCPHISGVVGLLKALHPGWSPAAIKSAIMTTARVWDNEKLPLLDEATFLDASPFNYGSGHVRPNRAMDPGLVYDLTTTDYLNFLCGLGYNSTQLAEFRSYSCPSKPPHIKDLNYPSITIPDLSSSTKVTRVVKNVGSPGTYAVRVIEPRGISVTVSPTNLTFDEVGEEKKFEVTLKKIKEGESSAEYVFGRLIWTDRKHYVRTPLVVKSTS</sequence>
<evidence type="ECO:0000259" key="8">
    <source>
        <dbReference type="Pfam" id="PF00082"/>
    </source>
</evidence>
<evidence type="ECO:0000256" key="1">
    <source>
        <dbReference type="ARBA" id="ARBA00011073"/>
    </source>
</evidence>
<evidence type="ECO:0000259" key="11">
    <source>
        <dbReference type="Pfam" id="PF17766"/>
    </source>
</evidence>
<dbReference type="Pfam" id="PF00082">
    <property type="entry name" value="Peptidase_S8"/>
    <property type="match status" value="1"/>
</dbReference>
<organism evidence="12">
    <name type="scientific">Musa acuminata subsp. malaccensis</name>
    <name type="common">Wild banana</name>
    <name type="synonym">Musa malaccensis</name>
    <dbReference type="NCBI Taxonomy" id="214687"/>
    <lineage>
        <taxon>Eukaryota</taxon>
        <taxon>Viridiplantae</taxon>
        <taxon>Streptophyta</taxon>
        <taxon>Embryophyta</taxon>
        <taxon>Tracheophyta</taxon>
        <taxon>Spermatophyta</taxon>
        <taxon>Magnoliopsida</taxon>
        <taxon>Liliopsida</taxon>
        <taxon>Zingiberales</taxon>
        <taxon>Musaceae</taxon>
        <taxon>Musa</taxon>
    </lineage>
</organism>
<dbReference type="InterPro" id="IPR000209">
    <property type="entry name" value="Peptidase_S8/S53_dom"/>
</dbReference>
<evidence type="ECO:0000256" key="7">
    <source>
        <dbReference type="PROSITE-ProRule" id="PRU01240"/>
    </source>
</evidence>
<comment type="similarity">
    <text evidence="1 7">Belongs to the peptidase S8 family.</text>
</comment>
<dbReference type="FunFam" id="3.30.70.80:FF:000002">
    <property type="entry name" value="Subtilisin-like protease SBT5.3"/>
    <property type="match status" value="1"/>
</dbReference>